<evidence type="ECO:0000313" key="4">
    <source>
        <dbReference type="EMBL" id="KRX87486.1"/>
    </source>
</evidence>
<keyword evidence="5" id="KW-1185">Reference proteome</keyword>
<dbReference type="EMBL" id="JYDQ01004879">
    <property type="protein sequence ID" value="KRX87486.1"/>
    <property type="molecule type" value="Genomic_DNA"/>
</dbReference>
<evidence type="ECO:0000313" key="5">
    <source>
        <dbReference type="Proteomes" id="UP000054783"/>
    </source>
</evidence>
<keyword evidence="3" id="KW-0067">ATP-binding</keyword>
<keyword evidence="4" id="KW-0346">Stress response</keyword>
<dbReference type="PANTHER" id="PTHR45639">
    <property type="entry name" value="HSC70CB, ISOFORM G-RELATED"/>
    <property type="match status" value="1"/>
</dbReference>
<dbReference type="InterPro" id="IPR029048">
    <property type="entry name" value="HSP70_C_sf"/>
</dbReference>
<sequence>LSKDPKFDHIDLAEKQKVISECSEAESWLREKQQQQGALPKHANPAYLCADLRRKAETLD</sequence>
<dbReference type="GO" id="GO:0005634">
    <property type="term" value="C:nucleus"/>
    <property type="evidence" value="ECO:0007669"/>
    <property type="project" value="TreeGrafter"/>
</dbReference>
<dbReference type="Proteomes" id="UP000054783">
    <property type="component" value="Unassembled WGS sequence"/>
</dbReference>
<evidence type="ECO:0000256" key="1">
    <source>
        <dbReference type="ARBA" id="ARBA00007381"/>
    </source>
</evidence>
<evidence type="ECO:0000256" key="3">
    <source>
        <dbReference type="ARBA" id="ARBA00022840"/>
    </source>
</evidence>
<feature type="non-terminal residue" evidence="4">
    <location>
        <position position="1"/>
    </location>
</feature>
<evidence type="ECO:0000256" key="2">
    <source>
        <dbReference type="ARBA" id="ARBA00022741"/>
    </source>
</evidence>
<dbReference type="AlphaFoldDB" id="A0A0V0XHX5"/>
<proteinExistence type="inferred from homology"/>
<accession>A0A0V0XHX5</accession>
<keyword evidence="2" id="KW-0547">Nucleotide-binding</keyword>
<dbReference type="PANTHER" id="PTHR45639:SF4">
    <property type="entry name" value="HSC70CB, ISOFORM G"/>
    <property type="match status" value="1"/>
</dbReference>
<dbReference type="InterPro" id="IPR013126">
    <property type="entry name" value="Hsp_70_fam"/>
</dbReference>
<name>A0A0V0XHX5_9BILA</name>
<comment type="similarity">
    <text evidence="1">Belongs to the heat shock protein 70 family.</text>
</comment>
<feature type="non-terminal residue" evidence="4">
    <location>
        <position position="60"/>
    </location>
</feature>
<comment type="caution">
    <text evidence="4">The sequence shown here is derived from an EMBL/GenBank/DDBJ whole genome shotgun (WGS) entry which is preliminary data.</text>
</comment>
<organism evidence="4 5">
    <name type="scientific">Trichinella patagoniensis</name>
    <dbReference type="NCBI Taxonomy" id="990121"/>
    <lineage>
        <taxon>Eukaryota</taxon>
        <taxon>Metazoa</taxon>
        <taxon>Ecdysozoa</taxon>
        <taxon>Nematoda</taxon>
        <taxon>Enoplea</taxon>
        <taxon>Dorylaimia</taxon>
        <taxon>Trichinellida</taxon>
        <taxon>Trichinellidae</taxon>
        <taxon>Trichinella</taxon>
    </lineage>
</organism>
<dbReference type="SUPFAM" id="SSF100934">
    <property type="entry name" value="Heat shock protein 70kD (HSP70), C-terminal subdomain"/>
    <property type="match status" value="1"/>
</dbReference>
<dbReference type="STRING" id="990121.A0A0V0XHX5"/>
<gene>
    <name evidence="4" type="primary">HSP70-15</name>
    <name evidence="4" type="ORF">T12_11398</name>
</gene>
<dbReference type="GO" id="GO:0140662">
    <property type="term" value="F:ATP-dependent protein folding chaperone"/>
    <property type="evidence" value="ECO:0007669"/>
    <property type="project" value="InterPro"/>
</dbReference>
<dbReference type="GO" id="GO:0005829">
    <property type="term" value="C:cytosol"/>
    <property type="evidence" value="ECO:0007669"/>
    <property type="project" value="TreeGrafter"/>
</dbReference>
<reference evidence="4 5" key="1">
    <citation type="submission" date="2015-01" db="EMBL/GenBank/DDBJ databases">
        <title>Evolution of Trichinella species and genotypes.</title>
        <authorList>
            <person name="Korhonen P.K."/>
            <person name="Edoardo P."/>
            <person name="Giuseppe L.R."/>
            <person name="Gasser R.B."/>
        </authorList>
    </citation>
    <scope>NUCLEOTIDE SEQUENCE [LARGE SCALE GENOMIC DNA]</scope>
    <source>
        <strain evidence="4">ISS2496</strain>
    </source>
</reference>
<dbReference type="GO" id="GO:0005524">
    <property type="term" value="F:ATP binding"/>
    <property type="evidence" value="ECO:0007669"/>
    <property type="project" value="UniProtKB-KW"/>
</dbReference>
<protein>
    <submittedName>
        <fullName evidence="4">Heat shock 70 kDa protein 15</fullName>
    </submittedName>
</protein>